<name>A0A1V1NSC0_9BACT</name>
<dbReference type="GO" id="GO:0046933">
    <property type="term" value="F:proton-transporting ATP synthase activity, rotational mechanism"/>
    <property type="evidence" value="ECO:0007669"/>
    <property type="project" value="UniProtKB-UniRule"/>
</dbReference>
<dbReference type="GO" id="GO:0012505">
    <property type="term" value="C:endomembrane system"/>
    <property type="evidence" value="ECO:0007669"/>
    <property type="project" value="UniProtKB-SubCell"/>
</dbReference>
<evidence type="ECO:0000256" key="7">
    <source>
        <dbReference type="ARBA" id="ARBA00023065"/>
    </source>
</evidence>
<keyword evidence="7 13" id="KW-0406">Ion transport</keyword>
<comment type="subcellular location">
    <subcellularLocation>
        <location evidence="13">Cell membrane</location>
        <topology evidence="13">Single-pass membrane protein</topology>
    </subcellularLocation>
    <subcellularLocation>
        <location evidence="12">Endomembrane system</location>
        <topology evidence="12">Single-pass membrane protein</topology>
    </subcellularLocation>
</comment>
<feature type="coiled-coil region" evidence="15">
    <location>
        <begin position="89"/>
        <end position="120"/>
    </location>
</feature>
<evidence type="ECO:0000256" key="12">
    <source>
        <dbReference type="ARBA" id="ARBA00037847"/>
    </source>
</evidence>
<evidence type="ECO:0000256" key="8">
    <source>
        <dbReference type="ARBA" id="ARBA00023136"/>
    </source>
</evidence>
<dbReference type="GO" id="GO:0005886">
    <property type="term" value="C:plasma membrane"/>
    <property type="evidence" value="ECO:0007669"/>
    <property type="project" value="UniProtKB-SubCell"/>
</dbReference>
<feature type="transmembrane region" description="Helical" evidence="13">
    <location>
        <begin position="6"/>
        <end position="27"/>
    </location>
</feature>
<evidence type="ECO:0000256" key="3">
    <source>
        <dbReference type="ARBA" id="ARBA00022547"/>
    </source>
</evidence>
<dbReference type="CDD" id="cd06503">
    <property type="entry name" value="ATP-synt_Fo_b"/>
    <property type="match status" value="1"/>
</dbReference>
<gene>
    <name evidence="13" type="primary">atpF</name>
    <name evidence="16" type="ORF">OMM_14165</name>
</gene>
<dbReference type="HAMAP" id="MF_01398">
    <property type="entry name" value="ATP_synth_b_bprime"/>
    <property type="match status" value="1"/>
</dbReference>
<evidence type="ECO:0000313" key="16">
    <source>
        <dbReference type="EMBL" id="ETR65490.1"/>
    </source>
</evidence>
<keyword evidence="5 13" id="KW-0375">Hydrogen ion transport</keyword>
<comment type="function">
    <text evidence="10 13">F(1)F(0) ATP synthase produces ATP from ADP in the presence of a proton or sodium gradient. F-type ATPases consist of two structural domains, F(1) containing the extramembraneous catalytic core and F(0) containing the membrane proton channel, linked together by a central stalk and a peripheral stalk. During catalysis, ATP synthesis in the catalytic domain of F(1) is coupled via a rotary mechanism of the central stalk subunits to proton translocation.</text>
</comment>
<proteinExistence type="inferred from homology"/>
<evidence type="ECO:0000256" key="4">
    <source>
        <dbReference type="ARBA" id="ARBA00022692"/>
    </source>
</evidence>
<keyword evidence="13" id="KW-1003">Cell membrane</keyword>
<evidence type="ECO:0000256" key="5">
    <source>
        <dbReference type="ARBA" id="ARBA00022781"/>
    </source>
</evidence>
<evidence type="ECO:0000256" key="9">
    <source>
        <dbReference type="ARBA" id="ARBA00023310"/>
    </source>
</evidence>
<evidence type="ECO:0000256" key="10">
    <source>
        <dbReference type="ARBA" id="ARBA00025198"/>
    </source>
</evidence>
<evidence type="ECO:0000256" key="1">
    <source>
        <dbReference type="ARBA" id="ARBA00005513"/>
    </source>
</evidence>
<keyword evidence="4 13" id="KW-0812">Transmembrane</keyword>
<dbReference type="GO" id="GO:0045259">
    <property type="term" value="C:proton-transporting ATP synthase complex"/>
    <property type="evidence" value="ECO:0007669"/>
    <property type="project" value="UniProtKB-KW"/>
</dbReference>
<keyword evidence="15" id="KW-0175">Coiled coil</keyword>
<accession>A0A1V1NSC0</accession>
<evidence type="ECO:0000256" key="15">
    <source>
        <dbReference type="SAM" id="Coils"/>
    </source>
</evidence>
<sequence length="142" mass="16151">MVSVDGSVFIQIINFLLLIWLLNMILYKPIRNILEERRLKIQNLETTVQKCNADAQSSETTYKEGLEAARQKGLDQKNALIQQANEHERSLLSELNQKALKEMEQIKQRIQDDVSKAKTKLAEEIDSFALAIGQKILGRAVA</sequence>
<keyword evidence="6 13" id="KW-1133">Transmembrane helix</keyword>
<dbReference type="InterPro" id="IPR002146">
    <property type="entry name" value="ATP_synth_b/b'su_bac/chlpt"/>
</dbReference>
<keyword evidence="9 13" id="KW-0066">ATP synthesis</keyword>
<dbReference type="Pfam" id="PF00430">
    <property type="entry name" value="ATP-synt_B"/>
    <property type="match status" value="1"/>
</dbReference>
<comment type="similarity">
    <text evidence="1 13 14">Belongs to the ATPase B chain family.</text>
</comment>
<dbReference type="PANTHER" id="PTHR33445:SF2">
    <property type="entry name" value="ATP SYNTHASE SUBUNIT B', CHLOROPLASTIC"/>
    <property type="match status" value="1"/>
</dbReference>
<dbReference type="InterPro" id="IPR050059">
    <property type="entry name" value="ATP_synthase_B_chain"/>
</dbReference>
<dbReference type="EMBL" id="ATBP01002772">
    <property type="protein sequence ID" value="ETR65490.1"/>
    <property type="molecule type" value="Genomic_DNA"/>
</dbReference>
<dbReference type="AlphaFoldDB" id="A0A1V1NSC0"/>
<evidence type="ECO:0000256" key="6">
    <source>
        <dbReference type="ARBA" id="ARBA00022989"/>
    </source>
</evidence>
<dbReference type="PANTHER" id="PTHR33445">
    <property type="entry name" value="ATP SYNTHASE SUBUNIT B', CHLOROPLASTIC"/>
    <property type="match status" value="1"/>
</dbReference>
<evidence type="ECO:0000313" key="17">
    <source>
        <dbReference type="Proteomes" id="UP000189670"/>
    </source>
</evidence>
<evidence type="ECO:0000256" key="13">
    <source>
        <dbReference type="HAMAP-Rule" id="MF_01398"/>
    </source>
</evidence>
<dbReference type="Proteomes" id="UP000189670">
    <property type="component" value="Unassembled WGS sequence"/>
</dbReference>
<comment type="function">
    <text evidence="11">Component of the F(0) channel, it forms part of the peripheral stalk, linking F(1) to F(0). The b'-subunit is a diverged and duplicated form of b found in plants and photosynthetic bacteria.</text>
</comment>
<keyword evidence="2 13" id="KW-0813">Transport</keyword>
<evidence type="ECO:0000256" key="2">
    <source>
        <dbReference type="ARBA" id="ARBA00022448"/>
    </source>
</evidence>
<protein>
    <recommendedName>
        <fullName evidence="13">ATP synthase subunit b</fullName>
    </recommendedName>
    <alternativeName>
        <fullName evidence="13">ATP synthase F(0) sector subunit b</fullName>
    </alternativeName>
    <alternativeName>
        <fullName evidence="13">ATPase subunit I</fullName>
    </alternativeName>
    <alternativeName>
        <fullName evidence="13">F-type ATPase subunit b</fullName>
        <shortName evidence="13">F-ATPase subunit b</shortName>
    </alternativeName>
</protein>
<evidence type="ECO:0000256" key="11">
    <source>
        <dbReference type="ARBA" id="ARBA00025614"/>
    </source>
</evidence>
<reference evidence="17" key="1">
    <citation type="submission" date="2012-11" db="EMBL/GenBank/DDBJ databases">
        <authorList>
            <person name="Lucero-Rivera Y.E."/>
            <person name="Tovar-Ramirez D."/>
        </authorList>
    </citation>
    <scope>NUCLEOTIDE SEQUENCE [LARGE SCALE GENOMIC DNA]</scope>
    <source>
        <strain evidence="17">Araruama</strain>
    </source>
</reference>
<comment type="subunit">
    <text evidence="13">F-type ATPases have 2 components, F(1) - the catalytic core - and F(0) - the membrane proton channel. F(1) has five subunits: alpha(3), beta(3), gamma(1), delta(1), epsilon(1). F(0) has three main subunits: a(1), b(2) and c(10-14). The alpha and beta chains form an alternating ring which encloses part of the gamma chain. F(1) is attached to F(0) by a central stalk formed by the gamma and epsilon chains, while a peripheral stalk is formed by the delta and b chains.</text>
</comment>
<evidence type="ECO:0000256" key="14">
    <source>
        <dbReference type="RuleBase" id="RU003848"/>
    </source>
</evidence>
<dbReference type="GO" id="GO:0046961">
    <property type="term" value="F:proton-transporting ATPase activity, rotational mechanism"/>
    <property type="evidence" value="ECO:0007669"/>
    <property type="project" value="TreeGrafter"/>
</dbReference>
<feature type="coiled-coil region" evidence="15">
    <location>
        <begin position="34"/>
        <end position="61"/>
    </location>
</feature>
<comment type="caution">
    <text evidence="16">The sequence shown here is derived from an EMBL/GenBank/DDBJ whole genome shotgun (WGS) entry which is preliminary data.</text>
</comment>
<keyword evidence="8 13" id="KW-0472">Membrane</keyword>
<organism evidence="16 17">
    <name type="scientific">Candidatus Magnetoglobus multicellularis str. Araruama</name>
    <dbReference type="NCBI Taxonomy" id="890399"/>
    <lineage>
        <taxon>Bacteria</taxon>
        <taxon>Pseudomonadati</taxon>
        <taxon>Thermodesulfobacteriota</taxon>
        <taxon>Desulfobacteria</taxon>
        <taxon>Desulfobacterales</taxon>
        <taxon>Desulfobacteraceae</taxon>
        <taxon>Candidatus Magnetoglobus</taxon>
    </lineage>
</organism>
<keyword evidence="3 13" id="KW-0138">CF(0)</keyword>